<keyword evidence="13" id="KW-0539">Nucleus</keyword>
<dbReference type="GO" id="GO:0016199">
    <property type="term" value="P:axon midline choice point recognition"/>
    <property type="evidence" value="ECO:0007669"/>
    <property type="project" value="UniProtKB-ARBA"/>
</dbReference>
<evidence type="ECO:0000259" key="18">
    <source>
        <dbReference type="PROSITE" id="PS50157"/>
    </source>
</evidence>
<reference evidence="19 20" key="1">
    <citation type="submission" date="2023-11" db="EMBL/GenBank/DDBJ databases">
        <title>Halocaridina rubra genome assembly.</title>
        <authorList>
            <person name="Smith C."/>
        </authorList>
    </citation>
    <scope>NUCLEOTIDE SEQUENCE [LARGE SCALE GENOMIC DNA]</scope>
    <source>
        <strain evidence="19">EP-1</strain>
        <tissue evidence="19">Whole</tissue>
    </source>
</reference>
<evidence type="ECO:0000256" key="8">
    <source>
        <dbReference type="ARBA" id="ARBA00022833"/>
    </source>
</evidence>
<dbReference type="GO" id="GO:0048813">
    <property type="term" value="P:dendrite morphogenesis"/>
    <property type="evidence" value="ECO:0007669"/>
    <property type="project" value="UniProtKB-ARBA"/>
</dbReference>
<keyword evidence="9" id="KW-0524">Neurogenesis</keyword>
<dbReference type="InterPro" id="IPR051095">
    <property type="entry name" value="Dros_DevTransReg"/>
</dbReference>
<protein>
    <submittedName>
        <fullName evidence="19">Uncharacterized protein</fullName>
    </submittedName>
</protein>
<evidence type="ECO:0000256" key="3">
    <source>
        <dbReference type="ARBA" id="ARBA00022473"/>
    </source>
</evidence>
<keyword evidence="20" id="KW-1185">Reference proteome</keyword>
<dbReference type="GO" id="GO:0045893">
    <property type="term" value="P:positive regulation of DNA-templated transcription"/>
    <property type="evidence" value="ECO:0007669"/>
    <property type="project" value="UniProtKB-ARBA"/>
</dbReference>
<dbReference type="PROSITE" id="PS00028">
    <property type="entry name" value="ZINC_FINGER_C2H2_1"/>
    <property type="match status" value="4"/>
</dbReference>
<comment type="similarity">
    <text evidence="2">Belongs to the krueppel C2H2-type zinc-finger protein family.</text>
</comment>
<dbReference type="AlphaFoldDB" id="A0AAN8WXA4"/>
<dbReference type="FunFam" id="3.30.160.60:FF:001480">
    <property type="entry name" value="Si:cabz01071911.3"/>
    <property type="match status" value="1"/>
</dbReference>
<dbReference type="GO" id="GO:0045467">
    <property type="term" value="P:R7 cell development"/>
    <property type="evidence" value="ECO:0007669"/>
    <property type="project" value="UniProtKB-ARBA"/>
</dbReference>
<dbReference type="GO" id="GO:0008270">
    <property type="term" value="F:zinc ion binding"/>
    <property type="evidence" value="ECO:0007669"/>
    <property type="project" value="UniProtKB-KW"/>
</dbReference>
<evidence type="ECO:0000256" key="9">
    <source>
        <dbReference type="ARBA" id="ARBA00022902"/>
    </source>
</evidence>
<evidence type="ECO:0000259" key="17">
    <source>
        <dbReference type="PROSITE" id="PS50097"/>
    </source>
</evidence>
<dbReference type="Pfam" id="PF00096">
    <property type="entry name" value="zf-C2H2"/>
    <property type="match status" value="3"/>
</dbReference>
<evidence type="ECO:0000256" key="1">
    <source>
        <dbReference type="ARBA" id="ARBA00004123"/>
    </source>
</evidence>
<feature type="domain" description="C2H2-type" evidence="18">
    <location>
        <begin position="372"/>
        <end position="399"/>
    </location>
</feature>
<feature type="domain" description="BTB" evidence="17">
    <location>
        <begin position="31"/>
        <end position="96"/>
    </location>
</feature>
<dbReference type="FunFam" id="3.30.160.60:FF:001732">
    <property type="entry name" value="Zgc:162936"/>
    <property type="match status" value="1"/>
</dbReference>
<feature type="domain" description="C2H2-type" evidence="18">
    <location>
        <begin position="428"/>
        <end position="455"/>
    </location>
</feature>
<evidence type="ECO:0000256" key="6">
    <source>
        <dbReference type="ARBA" id="ARBA00022771"/>
    </source>
</evidence>
<evidence type="ECO:0000256" key="4">
    <source>
        <dbReference type="ARBA" id="ARBA00022723"/>
    </source>
</evidence>
<dbReference type="SUPFAM" id="SSF54695">
    <property type="entry name" value="POZ domain"/>
    <property type="match status" value="1"/>
</dbReference>
<comment type="function">
    <text evidence="14">Putative transcription factor required for axon growth and guidance in the central and peripheral nervous systems. Repels CNS axons away from the midline by promoting the expression of the midline repellent sli and its receptor robo.</text>
</comment>
<dbReference type="Gene3D" id="3.30.710.10">
    <property type="entry name" value="Potassium Channel Kv1.1, Chain A"/>
    <property type="match status" value="1"/>
</dbReference>
<dbReference type="GO" id="GO:0006357">
    <property type="term" value="P:regulation of transcription by RNA polymerase II"/>
    <property type="evidence" value="ECO:0007669"/>
    <property type="project" value="TreeGrafter"/>
</dbReference>
<dbReference type="PROSITE" id="PS50157">
    <property type="entry name" value="ZINC_FINGER_C2H2_2"/>
    <property type="match status" value="4"/>
</dbReference>
<dbReference type="SMART" id="SM00225">
    <property type="entry name" value="BTB"/>
    <property type="match status" value="1"/>
</dbReference>
<proteinExistence type="inferred from homology"/>
<gene>
    <name evidence="19" type="ORF">SK128_002321</name>
</gene>
<evidence type="ECO:0000313" key="20">
    <source>
        <dbReference type="Proteomes" id="UP001381693"/>
    </source>
</evidence>
<feature type="domain" description="C2H2-type" evidence="18">
    <location>
        <begin position="456"/>
        <end position="480"/>
    </location>
</feature>
<feature type="domain" description="C2H2-type" evidence="18">
    <location>
        <begin position="400"/>
        <end position="427"/>
    </location>
</feature>
<evidence type="ECO:0000313" key="19">
    <source>
        <dbReference type="EMBL" id="KAK7072692.1"/>
    </source>
</evidence>
<comment type="subcellular location">
    <subcellularLocation>
        <location evidence="1">Nucleus</location>
    </subcellularLocation>
</comment>
<dbReference type="GO" id="GO:0005634">
    <property type="term" value="C:nucleus"/>
    <property type="evidence" value="ECO:0007669"/>
    <property type="project" value="UniProtKB-SubCell"/>
</dbReference>
<evidence type="ECO:0000256" key="5">
    <source>
        <dbReference type="ARBA" id="ARBA00022737"/>
    </source>
</evidence>
<evidence type="ECO:0000256" key="10">
    <source>
        <dbReference type="ARBA" id="ARBA00023015"/>
    </source>
</evidence>
<evidence type="ECO:0000256" key="14">
    <source>
        <dbReference type="ARBA" id="ARBA00037382"/>
    </source>
</evidence>
<keyword evidence="5" id="KW-0677">Repeat</keyword>
<keyword evidence="3" id="KW-0217">Developmental protein</keyword>
<keyword evidence="7" id="KW-0221">Differentiation</keyword>
<dbReference type="Proteomes" id="UP001381693">
    <property type="component" value="Unassembled WGS sequence"/>
</dbReference>
<evidence type="ECO:0000256" key="11">
    <source>
        <dbReference type="ARBA" id="ARBA00023125"/>
    </source>
</evidence>
<feature type="compositionally biased region" description="Low complexity" evidence="16">
    <location>
        <begin position="128"/>
        <end position="138"/>
    </location>
</feature>
<dbReference type="GO" id="GO:1990837">
    <property type="term" value="F:sequence-specific double-stranded DNA binding"/>
    <property type="evidence" value="ECO:0007669"/>
    <property type="project" value="UniProtKB-ARBA"/>
</dbReference>
<dbReference type="InterPro" id="IPR000210">
    <property type="entry name" value="BTB/POZ_dom"/>
</dbReference>
<dbReference type="EMBL" id="JAXCGZ010013369">
    <property type="protein sequence ID" value="KAK7072692.1"/>
    <property type="molecule type" value="Genomic_DNA"/>
</dbReference>
<feature type="compositionally biased region" description="Basic and acidic residues" evidence="16">
    <location>
        <begin position="157"/>
        <end position="167"/>
    </location>
</feature>
<feature type="compositionally biased region" description="Basic and acidic residues" evidence="16">
    <location>
        <begin position="243"/>
        <end position="253"/>
    </location>
</feature>
<evidence type="ECO:0000256" key="2">
    <source>
        <dbReference type="ARBA" id="ARBA00006991"/>
    </source>
</evidence>
<dbReference type="FunFam" id="3.30.160.60:FF:000303">
    <property type="entry name" value="Zinc finger protein 41"/>
    <property type="match status" value="1"/>
</dbReference>
<keyword evidence="11" id="KW-0238">DNA-binding</keyword>
<dbReference type="CDD" id="cd18315">
    <property type="entry name" value="BTB_POZ_BAB-like"/>
    <property type="match status" value="1"/>
</dbReference>
<evidence type="ECO:0000256" key="16">
    <source>
        <dbReference type="SAM" id="MobiDB-lite"/>
    </source>
</evidence>
<dbReference type="PANTHER" id="PTHR23110">
    <property type="entry name" value="BTB DOMAIN TRANSCRIPTION FACTOR"/>
    <property type="match status" value="1"/>
</dbReference>
<sequence>MTEGYLALRWNNHNSIFTKILTSLREQEAYVDVSLACSGRLYAAHKFVLSTCSDYFKEMFNKNPCKHPIVFMKDVCTRDMEALLDFMYKGEVHVPQSELGSLLRTAEGLQVKGLAVPDDSPRISSSNPIVPSAPSISRPRPPTLSAPAQIQGKRKRPPDSNRKDDPPKLTLRPDFGPPPPSYSRQRIRSSGMPELKRIKKEDHKIATNSSTLEPGEVPRSPSPAASSHNSEDIPNTTNKAKNNRSEYIKREGNGDPEDEGGPVEALSDDEQDENEDEDEEEEEEEEEEPGMGAEGESLSRSAHSDVEDGYEQSNSSLPNSDISTTELLQVDLSEDGTQFIIGPGGFREMMSRNSSLAGDEERNGEKEQKKPFVCPLCGQAFTRRDNLANHIKTHTGDRPFMCQYCHKCFSRKDYLKQHERIHTGEKPYACDICGRAFTRKEGLTDHMRCHSDFKAFSCETCGKSFKQKCGLRFHKRNYKH</sequence>
<dbReference type="GO" id="GO:0035167">
    <property type="term" value="P:larval lymph gland hemopoiesis"/>
    <property type="evidence" value="ECO:0007669"/>
    <property type="project" value="UniProtKB-ARBA"/>
</dbReference>
<dbReference type="GO" id="GO:0045476">
    <property type="term" value="P:nurse cell apoptotic process"/>
    <property type="evidence" value="ECO:0007669"/>
    <property type="project" value="UniProtKB-ARBA"/>
</dbReference>
<keyword evidence="10" id="KW-0805">Transcription regulation</keyword>
<evidence type="ECO:0000256" key="12">
    <source>
        <dbReference type="ARBA" id="ARBA00023163"/>
    </source>
</evidence>
<dbReference type="SUPFAM" id="SSF57667">
    <property type="entry name" value="beta-beta-alpha zinc fingers"/>
    <property type="match status" value="2"/>
</dbReference>
<dbReference type="GO" id="GO:0007464">
    <property type="term" value="P:R3/R4 cell fate commitment"/>
    <property type="evidence" value="ECO:0007669"/>
    <property type="project" value="UniProtKB-ARBA"/>
</dbReference>
<dbReference type="Gene3D" id="3.30.160.60">
    <property type="entry name" value="Classic Zinc Finger"/>
    <property type="match status" value="4"/>
</dbReference>
<evidence type="ECO:0000256" key="15">
    <source>
        <dbReference type="PROSITE-ProRule" id="PRU00042"/>
    </source>
</evidence>
<keyword evidence="12" id="KW-0804">Transcription</keyword>
<name>A0AAN8WXA4_HALRR</name>
<dbReference type="GO" id="GO:0005694">
    <property type="term" value="C:chromosome"/>
    <property type="evidence" value="ECO:0007669"/>
    <property type="project" value="UniProtKB-ARBA"/>
</dbReference>
<feature type="compositionally biased region" description="Acidic residues" evidence="16">
    <location>
        <begin position="254"/>
        <end position="289"/>
    </location>
</feature>
<dbReference type="PANTHER" id="PTHR23110:SF111">
    <property type="entry name" value="LONGITUDINALS LACKING PROTEIN, ISOFORMS F_I_K_T"/>
    <property type="match status" value="1"/>
</dbReference>
<feature type="region of interest" description="Disordered" evidence="16">
    <location>
        <begin position="342"/>
        <end position="367"/>
    </location>
</feature>
<comment type="caution">
    <text evidence="19">The sequence shown here is derived from an EMBL/GenBank/DDBJ whole genome shotgun (WGS) entry which is preliminary data.</text>
</comment>
<dbReference type="GO" id="GO:0008406">
    <property type="term" value="P:gonad development"/>
    <property type="evidence" value="ECO:0007669"/>
    <property type="project" value="UniProtKB-ARBA"/>
</dbReference>
<dbReference type="Pfam" id="PF00651">
    <property type="entry name" value="BTB"/>
    <property type="match status" value="1"/>
</dbReference>
<dbReference type="InterPro" id="IPR011333">
    <property type="entry name" value="SKP1/BTB/POZ_sf"/>
</dbReference>
<dbReference type="GO" id="GO:0007526">
    <property type="term" value="P:larval somatic muscle development"/>
    <property type="evidence" value="ECO:0007669"/>
    <property type="project" value="UniProtKB-ARBA"/>
</dbReference>
<accession>A0AAN8WXA4</accession>
<dbReference type="PROSITE" id="PS50097">
    <property type="entry name" value="BTB"/>
    <property type="match status" value="1"/>
</dbReference>
<organism evidence="19 20">
    <name type="scientific">Halocaridina rubra</name>
    <name type="common">Hawaiian red shrimp</name>
    <dbReference type="NCBI Taxonomy" id="373956"/>
    <lineage>
        <taxon>Eukaryota</taxon>
        <taxon>Metazoa</taxon>
        <taxon>Ecdysozoa</taxon>
        <taxon>Arthropoda</taxon>
        <taxon>Crustacea</taxon>
        <taxon>Multicrustacea</taxon>
        <taxon>Malacostraca</taxon>
        <taxon>Eumalacostraca</taxon>
        <taxon>Eucarida</taxon>
        <taxon>Decapoda</taxon>
        <taxon>Pleocyemata</taxon>
        <taxon>Caridea</taxon>
        <taxon>Atyoidea</taxon>
        <taxon>Atyidae</taxon>
        <taxon>Halocaridina</taxon>
    </lineage>
</organism>
<keyword evidence="6 15" id="KW-0863">Zinc-finger</keyword>
<feature type="compositionally biased region" description="Polar residues" evidence="16">
    <location>
        <begin position="311"/>
        <end position="321"/>
    </location>
</feature>
<evidence type="ECO:0000256" key="13">
    <source>
        <dbReference type="ARBA" id="ARBA00023242"/>
    </source>
</evidence>
<feature type="compositionally biased region" description="Basic and acidic residues" evidence="16">
    <location>
        <begin position="194"/>
        <end position="205"/>
    </location>
</feature>
<keyword evidence="4" id="KW-0479">Metal-binding</keyword>
<dbReference type="SMART" id="SM00355">
    <property type="entry name" value="ZnF_C2H2"/>
    <property type="match status" value="4"/>
</dbReference>
<feature type="compositionally biased region" description="Polar residues" evidence="16">
    <location>
        <begin position="223"/>
        <end position="240"/>
    </location>
</feature>
<evidence type="ECO:0000256" key="7">
    <source>
        <dbReference type="ARBA" id="ARBA00022782"/>
    </source>
</evidence>
<keyword evidence="8" id="KW-0862">Zinc</keyword>
<dbReference type="InterPro" id="IPR036236">
    <property type="entry name" value="Znf_C2H2_sf"/>
</dbReference>
<dbReference type="InterPro" id="IPR013087">
    <property type="entry name" value="Znf_C2H2_type"/>
</dbReference>
<feature type="region of interest" description="Disordered" evidence="16">
    <location>
        <begin position="115"/>
        <end position="321"/>
    </location>
</feature>